<dbReference type="CDD" id="cd02980">
    <property type="entry name" value="TRX_Fd_family"/>
    <property type="match status" value="1"/>
</dbReference>
<evidence type="ECO:0000313" key="7">
    <source>
        <dbReference type="EMBL" id="MDV0443740.1"/>
    </source>
</evidence>
<feature type="domain" description="4Fe-4S ferredoxin-type" evidence="6">
    <location>
        <begin position="569"/>
        <end position="594"/>
    </location>
</feature>
<dbReference type="InterPro" id="IPR001949">
    <property type="entry name" value="NADH-UbQ_OxRdtase_51kDa_CS"/>
</dbReference>
<sequence>MTRTILVCCGTGCRANGSMDVSLALTAAVAAAAADANVCCVTETGCSGLCELGPLVRIMPDDIMYYRVRPFDAHEIIQKTVLAGEPIERLLFKDSSGNHVLHQADNPFYGHQKKIALRNVGIIDSRSIDEYIAHGGYSALARALEMTSDEIIREVEESGIRGRGGAGFPTGRKWRSAAVLESSPKYVICNGDEGDPGAFMDGSIMDGDPHSVLEGMMIGALAIGAEEGFLYIRDEYIQAVKSMKKAIRAAEKRGLLGESILGTNRKLYFSVVRGGGAFVCGESTALMSSIEGNVGEPRAKYIHSVEKGLWGCPTVINNVETWTNIPFIINAGGKKFAEIGTEGSTGTKVFALVGKVKYTGLVEVPMGITLRKLIFEIGGGIPNNRKFKAVQTGGPSGGCIPASLLDIPVDFDTLKEYGTMMGSGGMIVMDDHSCMVEFARYYVNFLCGESCGKCTPCREGLRHMQSILTNICSGYGREGDIELLEMIGSTMIDCSLCALGSSAPNPVLTTIRYFRDEYEAHIREHRCPAGVCKALTAFSVNHATCKGCMACNAVCPTRAIVRLNGGFPIITKSCDGCGSCRDVCRFNAIEAVKGGRV</sequence>
<dbReference type="Gene3D" id="6.10.250.1450">
    <property type="match status" value="1"/>
</dbReference>
<dbReference type="GO" id="GO:0050583">
    <property type="term" value="F:hydrogen dehydrogenase (NADP+) activity"/>
    <property type="evidence" value="ECO:0007669"/>
    <property type="project" value="UniProtKB-EC"/>
</dbReference>
<dbReference type="PANTHER" id="PTHR43578">
    <property type="entry name" value="NADH-QUINONE OXIDOREDUCTASE SUBUNIT F"/>
    <property type="match status" value="1"/>
</dbReference>
<dbReference type="SUPFAM" id="SSF52833">
    <property type="entry name" value="Thioredoxin-like"/>
    <property type="match status" value="1"/>
</dbReference>
<keyword evidence="3" id="KW-0479">Metal-binding</keyword>
<dbReference type="GO" id="GO:0051539">
    <property type="term" value="F:4 iron, 4 sulfur cluster binding"/>
    <property type="evidence" value="ECO:0007669"/>
    <property type="project" value="UniProtKB-KW"/>
</dbReference>
<dbReference type="PROSITE" id="PS00645">
    <property type="entry name" value="COMPLEX1_51K_2"/>
    <property type="match status" value="1"/>
</dbReference>
<dbReference type="InterPro" id="IPR017900">
    <property type="entry name" value="4Fe4S_Fe_S_CS"/>
</dbReference>
<comment type="caution">
    <text evidence="7">The sequence shown here is derived from an EMBL/GenBank/DDBJ whole genome shotgun (WGS) entry which is preliminary data.</text>
</comment>
<dbReference type="Gene3D" id="3.40.50.11540">
    <property type="entry name" value="NADH-ubiquinone oxidoreductase 51kDa subunit"/>
    <property type="match status" value="1"/>
</dbReference>
<dbReference type="Gene3D" id="1.20.1440.230">
    <property type="entry name" value="NADH-ubiquinone oxidoreductase 51kDa subunit, iron-sulphur binding domain"/>
    <property type="match status" value="1"/>
</dbReference>
<dbReference type="InterPro" id="IPR017896">
    <property type="entry name" value="4Fe4S_Fe-S-bd"/>
</dbReference>
<dbReference type="Pfam" id="PF10589">
    <property type="entry name" value="NADH_4Fe-4S"/>
    <property type="match status" value="1"/>
</dbReference>
<dbReference type="InterPro" id="IPR019575">
    <property type="entry name" value="Nuop51_4Fe4S-bd"/>
</dbReference>
<evidence type="ECO:0000313" key="8">
    <source>
        <dbReference type="Proteomes" id="UP001283212"/>
    </source>
</evidence>
<dbReference type="InterPro" id="IPR011538">
    <property type="entry name" value="Nuo51_FMN-bd"/>
</dbReference>
<keyword evidence="5" id="KW-0411">Iron-sulfur</keyword>
<evidence type="ECO:0000256" key="4">
    <source>
        <dbReference type="ARBA" id="ARBA00023004"/>
    </source>
</evidence>
<dbReference type="Pfam" id="PF13237">
    <property type="entry name" value="Fer4_10"/>
    <property type="match status" value="1"/>
</dbReference>
<proteinExistence type="inferred from homology"/>
<evidence type="ECO:0000256" key="3">
    <source>
        <dbReference type="ARBA" id="ARBA00022723"/>
    </source>
</evidence>
<dbReference type="InterPro" id="IPR037207">
    <property type="entry name" value="Nuop51_4Fe4S-bd_sf"/>
</dbReference>
<evidence type="ECO:0000256" key="2">
    <source>
        <dbReference type="ARBA" id="ARBA00022485"/>
    </source>
</evidence>
<dbReference type="FunFam" id="1.20.1440.230:FF:000001">
    <property type="entry name" value="Mitochondrial NADH dehydrogenase flavoprotein 1"/>
    <property type="match status" value="1"/>
</dbReference>
<dbReference type="GO" id="GO:0046872">
    <property type="term" value="F:metal ion binding"/>
    <property type="evidence" value="ECO:0007669"/>
    <property type="project" value="UniProtKB-KW"/>
</dbReference>
<dbReference type="SUPFAM" id="SSF142984">
    <property type="entry name" value="Nqo1 middle domain-like"/>
    <property type="match status" value="1"/>
</dbReference>
<dbReference type="RefSeq" id="WP_338096259.1">
    <property type="nucleotide sequence ID" value="NZ_JAWDKB010000004.1"/>
</dbReference>
<dbReference type="Pfam" id="PF10531">
    <property type="entry name" value="SLBB"/>
    <property type="match status" value="1"/>
</dbReference>
<dbReference type="Gene3D" id="3.10.20.600">
    <property type="match status" value="1"/>
</dbReference>
<dbReference type="PANTHER" id="PTHR43578:SF3">
    <property type="entry name" value="NADH-QUINONE OXIDOREDUCTASE SUBUNIT F"/>
    <property type="match status" value="1"/>
</dbReference>
<keyword evidence="8" id="KW-1185">Reference proteome</keyword>
<evidence type="ECO:0000259" key="6">
    <source>
        <dbReference type="PROSITE" id="PS51379"/>
    </source>
</evidence>
<comment type="similarity">
    <text evidence="1">Belongs to the complex I 51 kDa subunit family.</text>
</comment>
<feature type="domain" description="4Fe-4S ferredoxin-type" evidence="6">
    <location>
        <begin position="536"/>
        <end position="566"/>
    </location>
</feature>
<dbReference type="InterPro" id="IPR037225">
    <property type="entry name" value="Nuo51_FMN-bd_sf"/>
</dbReference>
<reference evidence="7 8" key="1">
    <citation type="submission" date="2023-06" db="EMBL/GenBank/DDBJ databases">
        <title>Genome sequence of Methancorpusculaceae sp. Cs1.</title>
        <authorList>
            <person name="Protasov E."/>
            <person name="Platt K."/>
            <person name="Poehlein A."/>
            <person name="Daniel R."/>
            <person name="Brune A."/>
        </authorList>
    </citation>
    <scope>NUCLEOTIDE SEQUENCE [LARGE SCALE GENOMIC DNA]</scope>
    <source>
        <strain evidence="7 8">Cs1</strain>
    </source>
</reference>
<keyword evidence="7" id="KW-0560">Oxidoreductase</keyword>
<dbReference type="GO" id="GO:0008137">
    <property type="term" value="F:NADH dehydrogenase (ubiquinone) activity"/>
    <property type="evidence" value="ECO:0007669"/>
    <property type="project" value="InterPro"/>
</dbReference>
<keyword evidence="2" id="KW-0004">4Fe-4S</keyword>
<dbReference type="SMART" id="SM00928">
    <property type="entry name" value="NADH_4Fe-4S"/>
    <property type="match status" value="1"/>
</dbReference>
<dbReference type="SUPFAM" id="SSF142019">
    <property type="entry name" value="Nqo1 FMN-binding domain-like"/>
    <property type="match status" value="1"/>
</dbReference>
<dbReference type="EMBL" id="JAWDKB010000004">
    <property type="protein sequence ID" value="MDV0443740.1"/>
    <property type="molecule type" value="Genomic_DNA"/>
</dbReference>
<dbReference type="PROSITE" id="PS00198">
    <property type="entry name" value="4FE4S_FER_1"/>
    <property type="match status" value="1"/>
</dbReference>
<organism evidence="7 8">
    <name type="scientific">Methanorbis rubei</name>
    <dbReference type="NCBI Taxonomy" id="3028300"/>
    <lineage>
        <taxon>Archaea</taxon>
        <taxon>Methanobacteriati</taxon>
        <taxon>Methanobacteriota</taxon>
        <taxon>Stenosarchaea group</taxon>
        <taxon>Methanomicrobia</taxon>
        <taxon>Methanomicrobiales</taxon>
        <taxon>Methanocorpusculaceae</taxon>
        <taxon>Methanorbis</taxon>
    </lineage>
</organism>
<dbReference type="PROSITE" id="PS51379">
    <property type="entry name" value="4FE4S_FER_2"/>
    <property type="match status" value="2"/>
</dbReference>
<dbReference type="Gene3D" id="3.30.70.20">
    <property type="match status" value="1"/>
</dbReference>
<dbReference type="Proteomes" id="UP001283212">
    <property type="component" value="Unassembled WGS sequence"/>
</dbReference>
<accession>A0AAE4MF12</accession>
<name>A0AAE4MF12_9EURY</name>
<dbReference type="SUPFAM" id="SSF54862">
    <property type="entry name" value="4Fe-4S ferredoxins"/>
    <property type="match status" value="1"/>
</dbReference>
<gene>
    <name evidence="7" type="primary">hndC</name>
    <name evidence="7" type="ORF">McpCs1_11210</name>
</gene>
<dbReference type="Gene3D" id="3.40.30.10">
    <property type="entry name" value="Glutaredoxin"/>
    <property type="match status" value="1"/>
</dbReference>
<dbReference type="AlphaFoldDB" id="A0AAE4MF12"/>
<evidence type="ECO:0000256" key="1">
    <source>
        <dbReference type="ARBA" id="ARBA00007523"/>
    </source>
</evidence>
<keyword evidence="4" id="KW-0408">Iron</keyword>
<dbReference type="InterPro" id="IPR036249">
    <property type="entry name" value="Thioredoxin-like_sf"/>
</dbReference>
<dbReference type="EC" id="1.12.1.3" evidence="7"/>
<dbReference type="GO" id="GO:0010181">
    <property type="term" value="F:FMN binding"/>
    <property type="evidence" value="ECO:0007669"/>
    <property type="project" value="InterPro"/>
</dbReference>
<protein>
    <submittedName>
        <fullName evidence="7">NADP-reducing hydrogenase subunit HndC</fullName>
        <ecNumber evidence="7">1.12.1.3</ecNumber>
    </submittedName>
</protein>
<dbReference type="SUPFAM" id="SSF140490">
    <property type="entry name" value="Nqo1C-terminal domain-like"/>
    <property type="match status" value="1"/>
</dbReference>
<dbReference type="InterPro" id="IPR019554">
    <property type="entry name" value="Soluble_ligand-bd"/>
</dbReference>
<dbReference type="Pfam" id="PF01512">
    <property type="entry name" value="Complex1_51K"/>
    <property type="match status" value="1"/>
</dbReference>
<evidence type="ECO:0000256" key="5">
    <source>
        <dbReference type="ARBA" id="ARBA00023014"/>
    </source>
</evidence>